<evidence type="ECO:0000313" key="3">
    <source>
        <dbReference type="Proteomes" id="UP000265520"/>
    </source>
</evidence>
<evidence type="ECO:0000256" key="1">
    <source>
        <dbReference type="SAM" id="MobiDB-lite"/>
    </source>
</evidence>
<dbReference type="AlphaFoldDB" id="A0A392NFM3"/>
<sequence length="95" mass="10990">MTNLKDYFQKKYPTNTEEEIMIKVLDHMKRQFFNTFPQKDKDDTMSTSSQGSMASNMFEGLAGESQPDEEPTPEDFWDALIQNMAQQSQKGKAQQ</sequence>
<evidence type="ECO:0000313" key="2">
    <source>
        <dbReference type="EMBL" id="MCH98600.1"/>
    </source>
</evidence>
<reference evidence="2 3" key="1">
    <citation type="journal article" date="2018" name="Front. Plant Sci.">
        <title>Red Clover (Trifolium pratense) and Zigzag Clover (T. medium) - A Picture of Genomic Similarities and Differences.</title>
        <authorList>
            <person name="Dluhosova J."/>
            <person name="Istvanek J."/>
            <person name="Nedelnik J."/>
            <person name="Repkova J."/>
        </authorList>
    </citation>
    <scope>NUCLEOTIDE SEQUENCE [LARGE SCALE GENOMIC DNA]</scope>
    <source>
        <strain evidence="3">cv. 10/8</strain>
        <tissue evidence="2">Leaf</tissue>
    </source>
</reference>
<dbReference type="Proteomes" id="UP000265520">
    <property type="component" value="Unassembled WGS sequence"/>
</dbReference>
<feature type="compositionally biased region" description="Acidic residues" evidence="1">
    <location>
        <begin position="66"/>
        <end position="76"/>
    </location>
</feature>
<dbReference type="EMBL" id="LXQA010038063">
    <property type="protein sequence ID" value="MCH98600.1"/>
    <property type="molecule type" value="Genomic_DNA"/>
</dbReference>
<keyword evidence="3" id="KW-1185">Reference proteome</keyword>
<comment type="caution">
    <text evidence="2">The sequence shown here is derived from an EMBL/GenBank/DDBJ whole genome shotgun (WGS) entry which is preliminary data.</text>
</comment>
<proteinExistence type="predicted"/>
<organism evidence="2 3">
    <name type="scientific">Trifolium medium</name>
    <dbReference type="NCBI Taxonomy" id="97028"/>
    <lineage>
        <taxon>Eukaryota</taxon>
        <taxon>Viridiplantae</taxon>
        <taxon>Streptophyta</taxon>
        <taxon>Embryophyta</taxon>
        <taxon>Tracheophyta</taxon>
        <taxon>Spermatophyta</taxon>
        <taxon>Magnoliopsida</taxon>
        <taxon>eudicotyledons</taxon>
        <taxon>Gunneridae</taxon>
        <taxon>Pentapetalae</taxon>
        <taxon>rosids</taxon>
        <taxon>fabids</taxon>
        <taxon>Fabales</taxon>
        <taxon>Fabaceae</taxon>
        <taxon>Papilionoideae</taxon>
        <taxon>50 kb inversion clade</taxon>
        <taxon>NPAAA clade</taxon>
        <taxon>Hologalegina</taxon>
        <taxon>IRL clade</taxon>
        <taxon>Trifolieae</taxon>
        <taxon>Trifolium</taxon>
    </lineage>
</organism>
<name>A0A392NFM3_9FABA</name>
<protein>
    <submittedName>
        <fullName evidence="2">Uncharacterized protein</fullName>
    </submittedName>
</protein>
<feature type="compositionally biased region" description="Polar residues" evidence="1">
    <location>
        <begin position="45"/>
        <end position="55"/>
    </location>
</feature>
<feature type="region of interest" description="Disordered" evidence="1">
    <location>
        <begin position="35"/>
        <end position="76"/>
    </location>
</feature>
<accession>A0A392NFM3</accession>